<comment type="similarity">
    <text evidence="2 7">Belongs to the DedA family.</text>
</comment>
<keyword evidence="5 7" id="KW-1133">Transmembrane helix</keyword>
<evidence type="ECO:0000256" key="7">
    <source>
        <dbReference type="RuleBase" id="RU367016"/>
    </source>
</evidence>
<comment type="caution">
    <text evidence="9">The sequence shown here is derived from an EMBL/GenBank/DDBJ whole genome shotgun (WGS) entry which is preliminary data.</text>
</comment>
<keyword evidence="6 7" id="KW-0472">Membrane</keyword>
<sequence>MALFGIKWLDPEYIITSMGHFALVGICLIVFAECGLFAFFLPGDSLLFVAGLFVASGAINTPIWLVCLLITLAGILGNVVGYAIGWKAGPALFDKPNSKIFKKDYVDKTHEFFEKYGARAIVLSRFVPVVRTFITALAGVGRMDPKKYFTYSIIGGIAWGAGITVLGYSLGGVAFVKNNLTAVLLAIVFISILPIIIEVIKARKEKKAEAREAADSTQIFETYRD</sequence>
<evidence type="ECO:0000256" key="1">
    <source>
        <dbReference type="ARBA" id="ARBA00004651"/>
    </source>
</evidence>
<feature type="transmembrane region" description="Helical" evidence="7">
    <location>
        <begin position="148"/>
        <end position="168"/>
    </location>
</feature>
<organism evidence="9 10">
    <name type="scientific">Allokutzneria multivorans</name>
    <dbReference type="NCBI Taxonomy" id="1142134"/>
    <lineage>
        <taxon>Bacteria</taxon>
        <taxon>Bacillati</taxon>
        <taxon>Actinomycetota</taxon>
        <taxon>Actinomycetes</taxon>
        <taxon>Pseudonocardiales</taxon>
        <taxon>Pseudonocardiaceae</taxon>
        <taxon>Allokutzneria</taxon>
    </lineage>
</organism>
<accession>A0ABP7RJF1</accession>
<dbReference type="PANTHER" id="PTHR30353">
    <property type="entry name" value="INNER MEMBRANE PROTEIN DEDA-RELATED"/>
    <property type="match status" value="1"/>
</dbReference>
<comment type="subcellular location">
    <subcellularLocation>
        <location evidence="1 7">Cell membrane</location>
        <topology evidence="1 7">Multi-pass membrane protein</topology>
    </subcellularLocation>
</comment>
<evidence type="ECO:0000313" key="9">
    <source>
        <dbReference type="EMBL" id="GAA3998409.1"/>
    </source>
</evidence>
<dbReference type="InterPro" id="IPR032818">
    <property type="entry name" value="DedA-like"/>
</dbReference>
<evidence type="ECO:0000256" key="5">
    <source>
        <dbReference type="ARBA" id="ARBA00022989"/>
    </source>
</evidence>
<evidence type="ECO:0000313" key="10">
    <source>
        <dbReference type="Proteomes" id="UP001501747"/>
    </source>
</evidence>
<feature type="transmembrane region" description="Helical" evidence="7">
    <location>
        <begin position="180"/>
        <end position="200"/>
    </location>
</feature>
<reference evidence="10" key="1">
    <citation type="journal article" date="2019" name="Int. J. Syst. Evol. Microbiol.">
        <title>The Global Catalogue of Microorganisms (GCM) 10K type strain sequencing project: providing services to taxonomists for standard genome sequencing and annotation.</title>
        <authorList>
            <consortium name="The Broad Institute Genomics Platform"/>
            <consortium name="The Broad Institute Genome Sequencing Center for Infectious Disease"/>
            <person name="Wu L."/>
            <person name="Ma J."/>
        </authorList>
    </citation>
    <scope>NUCLEOTIDE SEQUENCE [LARGE SCALE GENOMIC DNA]</scope>
    <source>
        <strain evidence="10">JCM 17342</strain>
    </source>
</reference>
<dbReference type="InterPro" id="IPR032816">
    <property type="entry name" value="VTT_dom"/>
</dbReference>
<gene>
    <name evidence="9" type="ORF">GCM10022247_18240</name>
</gene>
<keyword evidence="4 7" id="KW-0812">Transmembrane</keyword>
<evidence type="ECO:0000256" key="3">
    <source>
        <dbReference type="ARBA" id="ARBA00022475"/>
    </source>
</evidence>
<evidence type="ECO:0000259" key="8">
    <source>
        <dbReference type="Pfam" id="PF09335"/>
    </source>
</evidence>
<keyword evidence="10" id="KW-1185">Reference proteome</keyword>
<dbReference type="RefSeq" id="WP_344872953.1">
    <property type="nucleotide sequence ID" value="NZ_BAABAL010000005.1"/>
</dbReference>
<protein>
    <submittedName>
        <fullName evidence="9">VTT domain-containing protein</fullName>
    </submittedName>
</protein>
<evidence type="ECO:0000256" key="6">
    <source>
        <dbReference type="ARBA" id="ARBA00023136"/>
    </source>
</evidence>
<keyword evidence="3 7" id="KW-1003">Cell membrane</keyword>
<feature type="domain" description="VTT" evidence="8">
    <location>
        <begin position="41"/>
        <end position="168"/>
    </location>
</feature>
<dbReference type="Proteomes" id="UP001501747">
    <property type="component" value="Unassembled WGS sequence"/>
</dbReference>
<dbReference type="PANTHER" id="PTHR30353:SF0">
    <property type="entry name" value="TRANSMEMBRANE PROTEIN"/>
    <property type="match status" value="1"/>
</dbReference>
<feature type="transmembrane region" description="Helical" evidence="7">
    <location>
        <begin position="21"/>
        <end position="43"/>
    </location>
</feature>
<proteinExistence type="inferred from homology"/>
<dbReference type="Pfam" id="PF09335">
    <property type="entry name" value="VTT_dom"/>
    <property type="match status" value="1"/>
</dbReference>
<name>A0ABP7RJF1_9PSEU</name>
<evidence type="ECO:0000256" key="4">
    <source>
        <dbReference type="ARBA" id="ARBA00022692"/>
    </source>
</evidence>
<dbReference type="EMBL" id="BAABAL010000005">
    <property type="protein sequence ID" value="GAA3998409.1"/>
    <property type="molecule type" value="Genomic_DNA"/>
</dbReference>
<evidence type="ECO:0000256" key="2">
    <source>
        <dbReference type="ARBA" id="ARBA00010792"/>
    </source>
</evidence>
<feature type="transmembrane region" description="Helical" evidence="7">
    <location>
        <begin position="63"/>
        <end position="85"/>
    </location>
</feature>